<dbReference type="PANTHER" id="PTHR33866">
    <property type="entry name" value="S-ADENOSYLMETHIONINE DECARBOXYLASE PROENZYME"/>
    <property type="match status" value="1"/>
</dbReference>
<evidence type="ECO:0000256" key="1">
    <source>
        <dbReference type="ARBA" id="ARBA00001928"/>
    </source>
</evidence>
<evidence type="ECO:0000256" key="5">
    <source>
        <dbReference type="ARBA" id="ARBA00023115"/>
    </source>
</evidence>
<keyword evidence="3" id="KW-0068">Autocatalytic cleavage</keyword>
<dbReference type="EC" id="4.1.1.50" evidence="10"/>
<name>A0A7X6H1D2_9RHOB</name>
<protein>
    <submittedName>
        <fullName evidence="10">Adenosylmethionine decarboxylase</fullName>
        <ecNumber evidence="10">4.1.1.50</ecNumber>
    </submittedName>
</protein>
<evidence type="ECO:0000256" key="3">
    <source>
        <dbReference type="ARBA" id="ARBA00022813"/>
    </source>
</evidence>
<evidence type="ECO:0000256" key="2">
    <source>
        <dbReference type="ARBA" id="ARBA00022793"/>
    </source>
</evidence>
<dbReference type="InterPro" id="IPR017716">
    <property type="entry name" value="S-AdoMet_deCOase_pro-enz"/>
</dbReference>
<keyword evidence="11" id="KW-1185">Reference proteome</keyword>
<dbReference type="GO" id="GO:0005829">
    <property type="term" value="C:cytosol"/>
    <property type="evidence" value="ECO:0007669"/>
    <property type="project" value="TreeGrafter"/>
</dbReference>
<dbReference type="EMBL" id="JAAZQQ010000006">
    <property type="protein sequence ID" value="NKX46239.1"/>
    <property type="molecule type" value="Genomic_DNA"/>
</dbReference>
<keyword evidence="9" id="KW-0670">Pyruvate</keyword>
<dbReference type="PANTHER" id="PTHR33866:SF2">
    <property type="entry name" value="S-ADENOSYLMETHIONINE DECARBOXYLASE PROENZYME"/>
    <property type="match status" value="1"/>
</dbReference>
<dbReference type="GO" id="GO:0004014">
    <property type="term" value="F:adenosylmethionine decarboxylase activity"/>
    <property type="evidence" value="ECO:0007669"/>
    <property type="project" value="UniProtKB-EC"/>
</dbReference>
<dbReference type="RefSeq" id="WP_168624622.1">
    <property type="nucleotide sequence ID" value="NZ_JAAZQQ010000006.1"/>
</dbReference>
<accession>A0A7X6H1D2</accession>
<dbReference type="GO" id="GO:0008295">
    <property type="term" value="P:spermidine biosynthetic process"/>
    <property type="evidence" value="ECO:0007669"/>
    <property type="project" value="UniProtKB-KW"/>
</dbReference>
<evidence type="ECO:0000256" key="9">
    <source>
        <dbReference type="ARBA" id="ARBA00023317"/>
    </source>
</evidence>
<keyword evidence="5" id="KW-0620">Polyamine biosynthesis</keyword>
<evidence type="ECO:0000313" key="11">
    <source>
        <dbReference type="Proteomes" id="UP000526408"/>
    </source>
</evidence>
<dbReference type="Proteomes" id="UP000526408">
    <property type="component" value="Unassembled WGS sequence"/>
</dbReference>
<organism evidence="10 11">
    <name type="scientific">Roseicyclus persicicus</name>
    <dbReference type="NCBI Taxonomy" id="2650661"/>
    <lineage>
        <taxon>Bacteria</taxon>
        <taxon>Pseudomonadati</taxon>
        <taxon>Pseudomonadota</taxon>
        <taxon>Alphaproteobacteria</taxon>
        <taxon>Rhodobacterales</taxon>
        <taxon>Roseobacteraceae</taxon>
        <taxon>Roseicyclus</taxon>
    </lineage>
</organism>
<dbReference type="NCBIfam" id="TIGR03330">
    <property type="entry name" value="SAM_DCase_Bsu"/>
    <property type="match status" value="1"/>
</dbReference>
<dbReference type="InterPro" id="IPR016067">
    <property type="entry name" value="S-AdoMet_deCO2ase_core"/>
</dbReference>
<dbReference type="AlphaFoldDB" id="A0A7X6H1D2"/>
<keyword evidence="7 10" id="KW-0456">Lyase</keyword>
<gene>
    <name evidence="10" type="primary">speD</name>
    <name evidence="10" type="ORF">HCU73_16725</name>
</gene>
<dbReference type="Gene3D" id="3.60.90.10">
    <property type="entry name" value="S-adenosylmethionine decarboxylase"/>
    <property type="match status" value="1"/>
</dbReference>
<dbReference type="InterPro" id="IPR003826">
    <property type="entry name" value="AdoMetDC_fam_prok"/>
</dbReference>
<dbReference type="SUPFAM" id="SSF56276">
    <property type="entry name" value="S-adenosylmethionine decarboxylase"/>
    <property type="match status" value="1"/>
</dbReference>
<dbReference type="Pfam" id="PF02675">
    <property type="entry name" value="AdoMet_dc"/>
    <property type="match status" value="1"/>
</dbReference>
<reference evidence="10 11" key="1">
    <citation type="submission" date="2020-04" db="EMBL/GenBank/DDBJ databases">
        <authorList>
            <person name="Yoon J."/>
        </authorList>
    </citation>
    <scope>NUCLEOTIDE SEQUENCE [LARGE SCALE GENOMIC DNA]</scope>
    <source>
        <strain evidence="10 11">KMU-115</strain>
    </source>
</reference>
<evidence type="ECO:0000256" key="6">
    <source>
        <dbReference type="ARBA" id="ARBA00023145"/>
    </source>
</evidence>
<sequence>MPPAQPQPLPAPGPAGVQLVIELRGGEGLDDAARIEQAFRDCVAACGARLLHLHTHRFSPQGVTGVAVLAESHITVHTWPEHGYAAFDIFMCGAADPWRAVPVLRRAFATEDVAVTELRRGPA</sequence>
<evidence type="ECO:0000313" key="10">
    <source>
        <dbReference type="EMBL" id="NKX46239.1"/>
    </source>
</evidence>
<keyword evidence="8" id="KW-0704">Schiff base</keyword>
<evidence type="ECO:0000256" key="4">
    <source>
        <dbReference type="ARBA" id="ARBA00023066"/>
    </source>
</evidence>
<proteinExistence type="predicted"/>
<comment type="cofactor">
    <cofactor evidence="1">
        <name>pyruvate</name>
        <dbReference type="ChEBI" id="CHEBI:15361"/>
    </cofactor>
</comment>
<comment type="caution">
    <text evidence="10">The sequence shown here is derived from an EMBL/GenBank/DDBJ whole genome shotgun (WGS) entry which is preliminary data.</text>
</comment>
<evidence type="ECO:0000256" key="7">
    <source>
        <dbReference type="ARBA" id="ARBA00023239"/>
    </source>
</evidence>
<keyword evidence="2" id="KW-0210">Decarboxylase</keyword>
<evidence type="ECO:0000256" key="8">
    <source>
        <dbReference type="ARBA" id="ARBA00023270"/>
    </source>
</evidence>
<keyword evidence="4" id="KW-0745">Spermidine biosynthesis</keyword>
<keyword evidence="6" id="KW-0865">Zymogen</keyword>